<feature type="region of interest" description="Disordered" evidence="1">
    <location>
        <begin position="1"/>
        <end position="31"/>
    </location>
</feature>
<keyword evidence="2" id="KW-0472">Membrane</keyword>
<reference evidence="3" key="1">
    <citation type="submission" date="2014-09" db="EMBL/GenBank/DDBJ databases">
        <authorList>
            <person name="Magalhaes I.L.F."/>
            <person name="Oliveira U."/>
            <person name="Santos F.R."/>
            <person name="Vidigal T.H.D.A."/>
            <person name="Brescovit A.D."/>
            <person name="Santos A.J."/>
        </authorList>
    </citation>
    <scope>NUCLEOTIDE SEQUENCE</scope>
    <source>
        <tissue evidence="3">Shoot tissue taken approximately 20 cm above the soil surface</tissue>
    </source>
</reference>
<accession>A0A0A8XNN0</accession>
<keyword evidence="2" id="KW-1133">Transmembrane helix</keyword>
<keyword evidence="2" id="KW-0812">Transmembrane</keyword>
<evidence type="ECO:0000313" key="3">
    <source>
        <dbReference type="EMBL" id="JAD15046.1"/>
    </source>
</evidence>
<feature type="compositionally biased region" description="Basic and acidic residues" evidence="1">
    <location>
        <begin position="1"/>
        <end position="10"/>
    </location>
</feature>
<evidence type="ECO:0000256" key="2">
    <source>
        <dbReference type="SAM" id="Phobius"/>
    </source>
</evidence>
<dbReference type="EMBL" id="GBRH01282849">
    <property type="protein sequence ID" value="JAD15046.1"/>
    <property type="molecule type" value="Transcribed_RNA"/>
</dbReference>
<dbReference type="AlphaFoldDB" id="A0A0A8XNN0"/>
<feature type="transmembrane region" description="Helical" evidence="2">
    <location>
        <begin position="73"/>
        <end position="94"/>
    </location>
</feature>
<proteinExistence type="predicted"/>
<sequence>MTENPDEKKNYIKNTTRPSSTSSPEVDFDYHHRWNGDPQKLAIRRHHQTAKEFLKQPRYLPDPWRKRRNLSPIIYNATPGILLGLSPFTLWAPVSKMGSRSPNLAIGHICDA</sequence>
<feature type="compositionally biased region" description="Polar residues" evidence="1">
    <location>
        <begin position="12"/>
        <end position="24"/>
    </location>
</feature>
<protein>
    <submittedName>
        <fullName evidence="3">Uncharacterized protein</fullName>
    </submittedName>
</protein>
<name>A0A0A8XNN0_ARUDO</name>
<reference evidence="3" key="2">
    <citation type="journal article" date="2015" name="Data Brief">
        <title>Shoot transcriptome of the giant reed, Arundo donax.</title>
        <authorList>
            <person name="Barrero R.A."/>
            <person name="Guerrero F.D."/>
            <person name="Moolhuijzen P."/>
            <person name="Goolsby J.A."/>
            <person name="Tidwell J."/>
            <person name="Bellgard S.E."/>
            <person name="Bellgard M.I."/>
        </authorList>
    </citation>
    <scope>NUCLEOTIDE SEQUENCE</scope>
    <source>
        <tissue evidence="3">Shoot tissue taken approximately 20 cm above the soil surface</tissue>
    </source>
</reference>
<evidence type="ECO:0000256" key="1">
    <source>
        <dbReference type="SAM" id="MobiDB-lite"/>
    </source>
</evidence>
<organism evidence="3">
    <name type="scientific">Arundo donax</name>
    <name type="common">Giant reed</name>
    <name type="synonym">Donax arundinaceus</name>
    <dbReference type="NCBI Taxonomy" id="35708"/>
    <lineage>
        <taxon>Eukaryota</taxon>
        <taxon>Viridiplantae</taxon>
        <taxon>Streptophyta</taxon>
        <taxon>Embryophyta</taxon>
        <taxon>Tracheophyta</taxon>
        <taxon>Spermatophyta</taxon>
        <taxon>Magnoliopsida</taxon>
        <taxon>Liliopsida</taxon>
        <taxon>Poales</taxon>
        <taxon>Poaceae</taxon>
        <taxon>PACMAD clade</taxon>
        <taxon>Arundinoideae</taxon>
        <taxon>Arundineae</taxon>
        <taxon>Arundo</taxon>
    </lineage>
</organism>